<reference evidence="10 11" key="1">
    <citation type="submission" date="2019-02" db="EMBL/GenBank/DDBJ databases">
        <title>Deep-cultivation of Planctomycetes and their phenomic and genomic characterization uncovers novel biology.</title>
        <authorList>
            <person name="Wiegand S."/>
            <person name="Jogler M."/>
            <person name="Boedeker C."/>
            <person name="Pinto D."/>
            <person name="Vollmers J."/>
            <person name="Rivas-Marin E."/>
            <person name="Kohn T."/>
            <person name="Peeters S.H."/>
            <person name="Heuer A."/>
            <person name="Rast P."/>
            <person name="Oberbeckmann S."/>
            <person name="Bunk B."/>
            <person name="Jeske O."/>
            <person name="Meyerdierks A."/>
            <person name="Storesund J.E."/>
            <person name="Kallscheuer N."/>
            <person name="Luecker S."/>
            <person name="Lage O.M."/>
            <person name="Pohl T."/>
            <person name="Merkel B.J."/>
            <person name="Hornburger P."/>
            <person name="Mueller R.-W."/>
            <person name="Bruemmer F."/>
            <person name="Labrenz M."/>
            <person name="Spormann A.M."/>
            <person name="Op Den Camp H."/>
            <person name="Overmann J."/>
            <person name="Amann R."/>
            <person name="Jetten M.S.M."/>
            <person name="Mascher T."/>
            <person name="Medema M.H."/>
            <person name="Devos D.P."/>
            <person name="Kaster A.-K."/>
            <person name="Ovreas L."/>
            <person name="Rohde M."/>
            <person name="Galperin M.Y."/>
            <person name="Jogler C."/>
        </authorList>
    </citation>
    <scope>NUCLEOTIDE SEQUENCE [LARGE SCALE GENOMIC DNA]</scope>
    <source>
        <strain evidence="10 11">Pla108</strain>
    </source>
</reference>
<dbReference type="GO" id="GO:0019563">
    <property type="term" value="P:glycerol catabolic process"/>
    <property type="evidence" value="ECO:0007669"/>
    <property type="project" value="TreeGrafter"/>
</dbReference>
<sequence length="491" mass="52688">MSYQIAIDQSTSATKALLVDAHGQVIDACSADHRQHYPQPGWVEHDAAEIWNNVVQTTKTLCERNRDKLAEVGGVAITNQRETFVVFDRQSGEPLDNAVVWQCRRGDAICQELRDAGGEGLVAAKTGLRIDSYFSGPKITWTLRQRDVIAGAIRRGVACVGTVDCYLVHRLTGGRTFATDATNASRTLLMDVTQRRWDPALCELFETPIECLPEIRESSANFGETDLGGALPCAVPICGVMGDSQASLFAQRCYAPGDVKATFGSGTSVLLNIGHEFRSPPQGAITALAWVVDGRSTYAWEGLINYSAATLSWLKDQLGLIATFDEVEPLASSVESSEGVYLVPAFSGMGAPYWNADARAALIGMSGFTNRAHVVRAALESIAYQVADVLASLSSSGVEPRALQVDGGPTRNGLLMQLVADYAGCELNATEESNLSAIGAALAGKLGLGWVASLDDLRELPRPCRQFMPAIPASQSHDLLAGWRRAVARVL</sequence>
<comment type="similarity">
    <text evidence="1 7">Belongs to the FGGY kinase family.</text>
</comment>
<dbReference type="Pfam" id="PF02782">
    <property type="entry name" value="FGGY_C"/>
    <property type="match status" value="1"/>
</dbReference>
<dbReference type="OrthoDB" id="9805576at2"/>
<dbReference type="Pfam" id="PF00370">
    <property type="entry name" value="FGGY_N"/>
    <property type="match status" value="1"/>
</dbReference>
<dbReference type="GO" id="GO:0004370">
    <property type="term" value="F:glycerol kinase activity"/>
    <property type="evidence" value="ECO:0007669"/>
    <property type="project" value="TreeGrafter"/>
</dbReference>
<name>A0A5C6AE46_9BACT</name>
<evidence type="ECO:0000256" key="2">
    <source>
        <dbReference type="ARBA" id="ARBA00022679"/>
    </source>
</evidence>
<feature type="domain" description="Carbohydrate kinase FGGY N-terminal" evidence="8">
    <location>
        <begin position="3"/>
        <end position="249"/>
    </location>
</feature>
<comment type="caution">
    <text evidence="10">The sequence shown here is derived from an EMBL/GenBank/DDBJ whole genome shotgun (WGS) entry which is preliminary data.</text>
</comment>
<dbReference type="CDD" id="cd07769">
    <property type="entry name" value="ASKHA_NBD_FGGY_GK"/>
    <property type="match status" value="1"/>
</dbReference>
<dbReference type="PANTHER" id="PTHR10196:SF69">
    <property type="entry name" value="GLYCEROL KINASE"/>
    <property type="match status" value="1"/>
</dbReference>
<evidence type="ECO:0000313" key="10">
    <source>
        <dbReference type="EMBL" id="TWT97690.1"/>
    </source>
</evidence>
<keyword evidence="5" id="KW-0067">ATP-binding</keyword>
<dbReference type="GO" id="GO:0005524">
    <property type="term" value="F:ATP binding"/>
    <property type="evidence" value="ECO:0007669"/>
    <property type="project" value="UniProtKB-KW"/>
</dbReference>
<accession>A0A5C6AE46</accession>
<gene>
    <name evidence="10" type="primary">glpK</name>
    <name evidence="10" type="ORF">Pla108_18420</name>
</gene>
<dbReference type="Proteomes" id="UP000317421">
    <property type="component" value="Unassembled WGS sequence"/>
</dbReference>
<evidence type="ECO:0000259" key="9">
    <source>
        <dbReference type="Pfam" id="PF02782"/>
    </source>
</evidence>
<dbReference type="PROSITE" id="PS00445">
    <property type="entry name" value="FGGY_KINASES_2"/>
    <property type="match status" value="1"/>
</dbReference>
<evidence type="ECO:0000259" key="8">
    <source>
        <dbReference type="Pfam" id="PF00370"/>
    </source>
</evidence>
<evidence type="ECO:0000256" key="6">
    <source>
        <dbReference type="ARBA" id="ARBA00043149"/>
    </source>
</evidence>
<feature type="domain" description="Carbohydrate kinase FGGY C-terminal" evidence="9">
    <location>
        <begin position="264"/>
        <end position="444"/>
    </location>
</feature>
<evidence type="ECO:0000256" key="1">
    <source>
        <dbReference type="ARBA" id="ARBA00009156"/>
    </source>
</evidence>
<organism evidence="10 11">
    <name type="scientific">Botrimarina colliarenosi</name>
    <dbReference type="NCBI Taxonomy" id="2528001"/>
    <lineage>
        <taxon>Bacteria</taxon>
        <taxon>Pseudomonadati</taxon>
        <taxon>Planctomycetota</taxon>
        <taxon>Planctomycetia</taxon>
        <taxon>Pirellulales</taxon>
        <taxon>Lacipirellulaceae</taxon>
        <taxon>Botrimarina</taxon>
    </lineage>
</organism>
<keyword evidence="2 7" id="KW-0808">Transferase</keyword>
<dbReference type="GO" id="GO:0005829">
    <property type="term" value="C:cytosol"/>
    <property type="evidence" value="ECO:0007669"/>
    <property type="project" value="TreeGrafter"/>
</dbReference>
<dbReference type="RefSeq" id="WP_146444604.1">
    <property type="nucleotide sequence ID" value="NZ_SJPR01000002.1"/>
</dbReference>
<keyword evidence="4 7" id="KW-0418">Kinase</keyword>
<evidence type="ECO:0000256" key="3">
    <source>
        <dbReference type="ARBA" id="ARBA00022741"/>
    </source>
</evidence>
<dbReference type="PIRSF" id="PIRSF000538">
    <property type="entry name" value="GlpK"/>
    <property type="match status" value="1"/>
</dbReference>
<dbReference type="PANTHER" id="PTHR10196">
    <property type="entry name" value="SUGAR KINASE"/>
    <property type="match status" value="1"/>
</dbReference>
<dbReference type="InterPro" id="IPR000577">
    <property type="entry name" value="Carb_kinase_FGGY"/>
</dbReference>
<evidence type="ECO:0000256" key="7">
    <source>
        <dbReference type="RuleBase" id="RU003733"/>
    </source>
</evidence>
<keyword evidence="11" id="KW-1185">Reference proteome</keyword>
<dbReference type="SUPFAM" id="SSF53067">
    <property type="entry name" value="Actin-like ATPase domain"/>
    <property type="match status" value="2"/>
</dbReference>
<evidence type="ECO:0000256" key="5">
    <source>
        <dbReference type="ARBA" id="ARBA00022840"/>
    </source>
</evidence>
<evidence type="ECO:0000256" key="4">
    <source>
        <dbReference type="ARBA" id="ARBA00022777"/>
    </source>
</evidence>
<dbReference type="InterPro" id="IPR018483">
    <property type="entry name" value="Carb_kinase_FGGY_CS"/>
</dbReference>
<keyword evidence="3" id="KW-0547">Nucleotide-binding</keyword>
<dbReference type="Gene3D" id="3.30.420.40">
    <property type="match status" value="2"/>
</dbReference>
<dbReference type="InterPro" id="IPR043129">
    <property type="entry name" value="ATPase_NBD"/>
</dbReference>
<dbReference type="InterPro" id="IPR018484">
    <property type="entry name" value="FGGY_N"/>
</dbReference>
<proteinExistence type="inferred from homology"/>
<protein>
    <recommendedName>
        <fullName evidence="6">ATP:glycerol 3-phosphotransferase</fullName>
    </recommendedName>
</protein>
<dbReference type="NCBIfam" id="NF000756">
    <property type="entry name" value="PRK00047.1"/>
    <property type="match status" value="1"/>
</dbReference>
<dbReference type="EMBL" id="SJPR01000002">
    <property type="protein sequence ID" value="TWT97690.1"/>
    <property type="molecule type" value="Genomic_DNA"/>
</dbReference>
<dbReference type="AlphaFoldDB" id="A0A5C6AE46"/>
<evidence type="ECO:0000313" key="11">
    <source>
        <dbReference type="Proteomes" id="UP000317421"/>
    </source>
</evidence>
<dbReference type="InterPro" id="IPR018485">
    <property type="entry name" value="FGGY_C"/>
</dbReference>